<proteinExistence type="predicted"/>
<dbReference type="STRING" id="1891671.SAMN06295885_0044"/>
<dbReference type="InterPro" id="IPR029058">
    <property type="entry name" value="AB_hydrolase_fold"/>
</dbReference>
<gene>
    <name evidence="2" type="ORF">SAMN06295885_0044</name>
</gene>
<accession>A0A1X7MSV1</accession>
<protein>
    <recommendedName>
        <fullName evidence="4">PGAP1-like protein</fullName>
    </recommendedName>
</protein>
<dbReference type="SUPFAM" id="SSF53474">
    <property type="entry name" value="alpha/beta-Hydrolases"/>
    <property type="match status" value="2"/>
</dbReference>
<name>A0A1X7MSV1_9MICO</name>
<sequence>MTATALAPGRVDTGELDERRRVLESLRGALADCAAASGRAAPAVELAAGPRVGELALLTRRLRALEHEAAQLHSALLDAASAYERTEEALRSPSEPDGIPYSVAPLVSLWSFGSRAVESFERRAPGAREDAGRLVRATAEAAYGSARAAARALTGDEAAGAELAEEGEELVRELLGDPLVVEGIRGVISTIGLGTEIGVLLLPPPIADALGRPSSEQVIGSGVSSAANVLVVLGTLFGIVPAAGERRLRVESVAPPPIALGYEGSAPSSWGELAARIPPSDPEGAQVVIERYGEEWLVTVSGTTDWSSDPEQAFGAVSNLQAMSGGGSASVAGTLAAMEAAGIPEGAPVTLAAHSQGGLVALRVAQSEKYRVHDVVTFGSPVRGLDLPDGTRSVSIEHSDDLVPALGGFGRTSALEPGVVVVERSSPEETPREGAVPAHGLDAYVATAQTLDADPRLAASGAALFGLWAAAPDSRSAARLTTVPVTPRDGAAAGGRRAR</sequence>
<reference evidence="3" key="1">
    <citation type="submission" date="2017-04" db="EMBL/GenBank/DDBJ databases">
        <authorList>
            <person name="Varghese N."/>
            <person name="Submissions S."/>
        </authorList>
    </citation>
    <scope>NUCLEOTIDE SEQUENCE [LARGE SCALE GENOMIC DNA]</scope>
    <source>
        <strain evidence="3">VKM Ac-2121</strain>
    </source>
</reference>
<feature type="compositionally biased region" description="Low complexity" evidence="1">
    <location>
        <begin position="490"/>
        <end position="499"/>
    </location>
</feature>
<evidence type="ECO:0000256" key="1">
    <source>
        <dbReference type="SAM" id="MobiDB-lite"/>
    </source>
</evidence>
<evidence type="ECO:0000313" key="2">
    <source>
        <dbReference type="EMBL" id="SMH27795.1"/>
    </source>
</evidence>
<dbReference type="AlphaFoldDB" id="A0A1X7MSV1"/>
<feature type="region of interest" description="Disordered" evidence="1">
    <location>
        <begin position="475"/>
        <end position="499"/>
    </location>
</feature>
<evidence type="ECO:0008006" key="4">
    <source>
        <dbReference type="Google" id="ProtNLM"/>
    </source>
</evidence>
<dbReference type="Proteomes" id="UP000193711">
    <property type="component" value="Unassembled WGS sequence"/>
</dbReference>
<organism evidence="2 3">
    <name type="scientific">Rathayibacter oskolensis</name>
    <dbReference type="NCBI Taxonomy" id="1891671"/>
    <lineage>
        <taxon>Bacteria</taxon>
        <taxon>Bacillati</taxon>
        <taxon>Actinomycetota</taxon>
        <taxon>Actinomycetes</taxon>
        <taxon>Micrococcales</taxon>
        <taxon>Microbacteriaceae</taxon>
        <taxon>Rathayibacter</taxon>
    </lineage>
</organism>
<evidence type="ECO:0000313" key="3">
    <source>
        <dbReference type="Proteomes" id="UP000193711"/>
    </source>
</evidence>
<dbReference type="Gene3D" id="3.40.50.1820">
    <property type="entry name" value="alpha/beta hydrolase"/>
    <property type="match status" value="1"/>
</dbReference>
<keyword evidence="3" id="KW-1185">Reference proteome</keyword>
<dbReference type="EMBL" id="FXBM01000001">
    <property type="protein sequence ID" value="SMH27795.1"/>
    <property type="molecule type" value="Genomic_DNA"/>
</dbReference>